<name>A0A9D4L4K6_DREPO</name>
<dbReference type="Gene3D" id="1.10.1410.40">
    <property type="match status" value="1"/>
</dbReference>
<dbReference type="Proteomes" id="UP000828390">
    <property type="component" value="Unassembled WGS sequence"/>
</dbReference>
<protein>
    <recommendedName>
        <fullName evidence="1">Mab-21-like HhH/H2TH-like domain-containing protein</fullName>
    </recommendedName>
</protein>
<sequence length="189" mass="22624">MILKEVLKPNKKEITSFVLKSLIFWQAEWNATAMFQERNLIHWFHDALETLRTAILSTQLPYYMIPERNLMAACELQDTQQRKWVADITDMMDEGPRVILRLPKIRQAIISHPEPLLWFSRKRMKLEMLLLVWRNKSPMCRKENINSSDIILQEIRRRMTEVVEVVRLRIFMEGGIVNNQNDIFNRLLM</sequence>
<accession>A0A9D4L4K6</accession>
<organism evidence="2 3">
    <name type="scientific">Dreissena polymorpha</name>
    <name type="common">Zebra mussel</name>
    <name type="synonym">Mytilus polymorpha</name>
    <dbReference type="NCBI Taxonomy" id="45954"/>
    <lineage>
        <taxon>Eukaryota</taxon>
        <taxon>Metazoa</taxon>
        <taxon>Spiralia</taxon>
        <taxon>Lophotrochozoa</taxon>
        <taxon>Mollusca</taxon>
        <taxon>Bivalvia</taxon>
        <taxon>Autobranchia</taxon>
        <taxon>Heteroconchia</taxon>
        <taxon>Euheterodonta</taxon>
        <taxon>Imparidentia</taxon>
        <taxon>Neoheterodontei</taxon>
        <taxon>Myida</taxon>
        <taxon>Dreissenoidea</taxon>
        <taxon>Dreissenidae</taxon>
        <taxon>Dreissena</taxon>
    </lineage>
</organism>
<gene>
    <name evidence="2" type="ORF">DPMN_092772</name>
</gene>
<feature type="domain" description="Mab-21-like HhH/H2TH-like" evidence="1">
    <location>
        <begin position="4"/>
        <end position="80"/>
    </location>
</feature>
<proteinExistence type="predicted"/>
<dbReference type="AlphaFoldDB" id="A0A9D4L4K6"/>
<evidence type="ECO:0000313" key="3">
    <source>
        <dbReference type="Proteomes" id="UP000828390"/>
    </source>
</evidence>
<dbReference type="Pfam" id="PF20266">
    <property type="entry name" value="Mab-21_C"/>
    <property type="match status" value="1"/>
</dbReference>
<reference evidence="2" key="2">
    <citation type="submission" date="2020-11" db="EMBL/GenBank/DDBJ databases">
        <authorList>
            <person name="McCartney M.A."/>
            <person name="Auch B."/>
            <person name="Kono T."/>
            <person name="Mallez S."/>
            <person name="Becker A."/>
            <person name="Gohl D.M."/>
            <person name="Silverstein K.A.T."/>
            <person name="Koren S."/>
            <person name="Bechman K.B."/>
            <person name="Herman A."/>
            <person name="Abrahante J.E."/>
            <person name="Garbe J."/>
        </authorList>
    </citation>
    <scope>NUCLEOTIDE SEQUENCE</scope>
    <source>
        <strain evidence="2">Duluth1</strain>
        <tissue evidence="2">Whole animal</tissue>
    </source>
</reference>
<evidence type="ECO:0000259" key="1">
    <source>
        <dbReference type="Pfam" id="PF20266"/>
    </source>
</evidence>
<keyword evidence="3" id="KW-1185">Reference proteome</keyword>
<reference evidence="2" key="1">
    <citation type="journal article" date="2019" name="bioRxiv">
        <title>The Genome of the Zebra Mussel, Dreissena polymorpha: A Resource for Invasive Species Research.</title>
        <authorList>
            <person name="McCartney M.A."/>
            <person name="Auch B."/>
            <person name="Kono T."/>
            <person name="Mallez S."/>
            <person name="Zhang Y."/>
            <person name="Obille A."/>
            <person name="Becker A."/>
            <person name="Abrahante J.E."/>
            <person name="Garbe J."/>
            <person name="Badalamenti J.P."/>
            <person name="Herman A."/>
            <person name="Mangelson H."/>
            <person name="Liachko I."/>
            <person name="Sullivan S."/>
            <person name="Sone E.D."/>
            <person name="Koren S."/>
            <person name="Silverstein K.A.T."/>
            <person name="Beckman K.B."/>
            <person name="Gohl D.M."/>
        </authorList>
    </citation>
    <scope>NUCLEOTIDE SEQUENCE</scope>
    <source>
        <strain evidence="2">Duluth1</strain>
        <tissue evidence="2">Whole animal</tissue>
    </source>
</reference>
<evidence type="ECO:0000313" key="2">
    <source>
        <dbReference type="EMBL" id="KAH3850361.1"/>
    </source>
</evidence>
<dbReference type="EMBL" id="JAIWYP010000003">
    <property type="protein sequence ID" value="KAH3850361.1"/>
    <property type="molecule type" value="Genomic_DNA"/>
</dbReference>
<dbReference type="InterPro" id="IPR046906">
    <property type="entry name" value="Mab-21_HhH/H2TH-like"/>
</dbReference>
<comment type="caution">
    <text evidence="2">The sequence shown here is derived from an EMBL/GenBank/DDBJ whole genome shotgun (WGS) entry which is preliminary data.</text>
</comment>